<organism evidence="2 3">
    <name type="scientific">Methylacidiphilum caldifontis</name>
    <dbReference type="NCBI Taxonomy" id="2795386"/>
    <lineage>
        <taxon>Bacteria</taxon>
        <taxon>Pseudomonadati</taxon>
        <taxon>Verrucomicrobiota</taxon>
        <taxon>Methylacidiphilae</taxon>
        <taxon>Methylacidiphilales</taxon>
        <taxon>Methylacidiphilaceae</taxon>
        <taxon>Methylacidiphilum (ex Ratnadevi et al. 2023)</taxon>
    </lineage>
</organism>
<dbReference type="RefSeq" id="WP_134439421.1">
    <property type="nucleotide sequence ID" value="NZ_LXQC01000101.1"/>
</dbReference>
<evidence type="ECO:0000313" key="2">
    <source>
        <dbReference type="EMBL" id="TFE71054.1"/>
    </source>
</evidence>
<dbReference type="EMBL" id="LXQC01000101">
    <property type="protein sequence ID" value="TFE71054.1"/>
    <property type="molecule type" value="Genomic_DNA"/>
</dbReference>
<keyword evidence="1" id="KW-1133">Transmembrane helix</keyword>
<evidence type="ECO:0000256" key="1">
    <source>
        <dbReference type="SAM" id="Phobius"/>
    </source>
</evidence>
<dbReference type="Proteomes" id="UP000297713">
    <property type="component" value="Unassembled WGS sequence"/>
</dbReference>
<gene>
    <name evidence="2" type="ORF">A7Q10_05405</name>
</gene>
<accession>A0A4Y8PIM3</accession>
<feature type="transmembrane region" description="Helical" evidence="1">
    <location>
        <begin position="17"/>
        <end position="36"/>
    </location>
</feature>
<dbReference type="AlphaFoldDB" id="A0A4Y8PIM3"/>
<evidence type="ECO:0000313" key="3">
    <source>
        <dbReference type="Proteomes" id="UP000297713"/>
    </source>
</evidence>
<comment type="caution">
    <text evidence="2">The sequence shown here is derived from an EMBL/GenBank/DDBJ whole genome shotgun (WGS) entry which is preliminary data.</text>
</comment>
<name>A0A4Y8PIM3_9BACT</name>
<keyword evidence="1" id="KW-0472">Membrane</keyword>
<proteinExistence type="predicted"/>
<keyword evidence="3" id="KW-1185">Reference proteome</keyword>
<sequence>MCLDILSAYLYCKKNQLFVIFLRGLIWLWVFFWPLVYPSHSESNKEFSSLPLDEILKRAIYQNELMTKAMLALQYQEKVEIQKLDSSGNPLKTNSLQFLVKPGEGFLLSADPQTGTLAMRKLSTQDIQKAQAANMVSDYLSLKNLVPRFAISYEGMSRWHGLPSYIIRFDPKPNQPYQSKIEKLINAIQGKMWISKEDYSVLCVEGRLPKPVEMAWFIAVVDKLEIHYHASAEKGLFGHLPSFFDLEYRLKYILGQVHARQIISMKNFELPQPMGKNE</sequence>
<reference evidence="2 3" key="1">
    <citation type="submission" date="2016-05" db="EMBL/GenBank/DDBJ databases">
        <title>Diversity and Homogeneity among Thermoacidophilic Verrucomicrobia Methanotrophs Linked with Geographical Origin.</title>
        <authorList>
            <person name="Erikstad H.-A."/>
            <person name="Smestad N.B."/>
            <person name="Ceballos R.M."/>
            <person name="Birkeland N.-K."/>
        </authorList>
    </citation>
    <scope>NUCLEOTIDE SEQUENCE [LARGE SCALE GENOMIC DNA]</scope>
    <source>
        <strain evidence="2 3">Phi</strain>
    </source>
</reference>
<dbReference type="OrthoDB" id="185898at2"/>
<protein>
    <submittedName>
        <fullName evidence="2">Uncharacterized protein</fullName>
    </submittedName>
</protein>
<keyword evidence="1" id="KW-0812">Transmembrane</keyword>